<keyword evidence="10" id="KW-1185">Reference proteome</keyword>
<accession>A0AB34GPB0</accession>
<evidence type="ECO:0000256" key="7">
    <source>
        <dbReference type="PROSITE-ProRule" id="PRU00302"/>
    </source>
</evidence>
<sequence length="379" mass="40089">MRPVMMIHPGAELLRCLPFPTVVSCGHPGSPPHSQMSGDNYTAGAVVRYSCTSKRTLVGNATRMCGLDGHWTGSLPHCSGTSMGICGDPGIPAHGIRLGDSFAPGSLMRFSCEAGHALRGSSERTCQANGSWSGTQPECGVISCGNPGTPSNARVMFSDGLVFSSSIVYECREGYYATGLLSRHCSVNGTWTGSDPECIVINCGDPGIPANGLRLGSDFTYNKTVTYQCIPGYMMESHRVSVLSCTKDRTWNGTKPVCKAITCKPPQLIPNGKVVGSDFMWGSSVTYACLEGYQLSLPAVLTCEGNGSWTGELPQCFRKSLTGGLRGIPSAGSILFPPLLLCLQSSAARRPRMGVPGPKSGRSFVKDTIKEGGDLKGRI</sequence>
<feature type="domain" description="Sushi" evidence="8">
    <location>
        <begin position="261"/>
        <end position="318"/>
    </location>
</feature>
<keyword evidence="6" id="KW-0325">Glycoprotein</keyword>
<dbReference type="InterPro" id="IPR051277">
    <property type="entry name" value="SEZ6_CSMD_C4BPB_Regulators"/>
</dbReference>
<evidence type="ECO:0000256" key="6">
    <source>
        <dbReference type="ARBA" id="ARBA00023180"/>
    </source>
</evidence>
<feature type="domain" description="Sushi" evidence="8">
    <location>
        <begin position="23"/>
        <end position="80"/>
    </location>
</feature>
<dbReference type="GO" id="GO:0016020">
    <property type="term" value="C:membrane"/>
    <property type="evidence" value="ECO:0007669"/>
    <property type="project" value="UniProtKB-SubCell"/>
</dbReference>
<feature type="disulfide bond" evidence="7">
    <location>
        <begin position="171"/>
        <end position="198"/>
    </location>
</feature>
<proteinExistence type="predicted"/>
<keyword evidence="5 7" id="KW-1015">Disulfide bond</keyword>
<feature type="disulfide bond" evidence="7">
    <location>
        <begin position="51"/>
        <end position="78"/>
    </location>
</feature>
<dbReference type="EMBL" id="JAIQCJ010002152">
    <property type="protein sequence ID" value="KAJ8781078.1"/>
    <property type="molecule type" value="Genomic_DNA"/>
</dbReference>
<feature type="disulfide bond" evidence="7">
    <location>
        <begin position="112"/>
        <end position="139"/>
    </location>
</feature>
<dbReference type="InterPro" id="IPR035976">
    <property type="entry name" value="Sushi/SCR/CCP_sf"/>
</dbReference>
<name>A0AB34GPB0_ESCRO</name>
<comment type="caution">
    <text evidence="7">Lacks conserved residue(s) required for the propagation of feature annotation.</text>
</comment>
<evidence type="ECO:0000259" key="8">
    <source>
        <dbReference type="PROSITE" id="PS50923"/>
    </source>
</evidence>
<evidence type="ECO:0000256" key="3">
    <source>
        <dbReference type="ARBA" id="ARBA00022737"/>
    </source>
</evidence>
<reference evidence="9 10" key="1">
    <citation type="submission" date="2022-11" db="EMBL/GenBank/DDBJ databases">
        <title>Whole genome sequence of Eschrichtius robustus ER-17-0199.</title>
        <authorList>
            <person name="Bruniche-Olsen A."/>
            <person name="Black A.N."/>
            <person name="Fields C.J."/>
            <person name="Walden K."/>
            <person name="Dewoody J.A."/>
        </authorList>
    </citation>
    <scope>NUCLEOTIDE SEQUENCE [LARGE SCALE GENOMIC DNA]</scope>
    <source>
        <strain evidence="9">ER-17-0199</strain>
        <tissue evidence="9">Blubber</tissue>
    </source>
</reference>
<organism evidence="9 10">
    <name type="scientific">Eschrichtius robustus</name>
    <name type="common">California gray whale</name>
    <name type="synonym">Eschrichtius gibbosus</name>
    <dbReference type="NCBI Taxonomy" id="9764"/>
    <lineage>
        <taxon>Eukaryota</taxon>
        <taxon>Metazoa</taxon>
        <taxon>Chordata</taxon>
        <taxon>Craniata</taxon>
        <taxon>Vertebrata</taxon>
        <taxon>Euteleostomi</taxon>
        <taxon>Mammalia</taxon>
        <taxon>Eutheria</taxon>
        <taxon>Laurasiatheria</taxon>
        <taxon>Artiodactyla</taxon>
        <taxon>Whippomorpha</taxon>
        <taxon>Cetacea</taxon>
        <taxon>Mysticeti</taxon>
        <taxon>Eschrichtiidae</taxon>
        <taxon>Eschrichtius</taxon>
    </lineage>
</organism>
<feature type="disulfide bond" evidence="7">
    <location>
        <begin position="289"/>
        <end position="316"/>
    </location>
</feature>
<evidence type="ECO:0000313" key="10">
    <source>
        <dbReference type="Proteomes" id="UP001159641"/>
    </source>
</evidence>
<dbReference type="AlphaFoldDB" id="A0AB34GPB0"/>
<dbReference type="InterPro" id="IPR000436">
    <property type="entry name" value="Sushi_SCR_CCP_dom"/>
</dbReference>
<dbReference type="Proteomes" id="UP001159641">
    <property type="component" value="Unassembled WGS sequence"/>
</dbReference>
<keyword evidence="4" id="KW-0472">Membrane</keyword>
<evidence type="ECO:0000256" key="4">
    <source>
        <dbReference type="ARBA" id="ARBA00023136"/>
    </source>
</evidence>
<evidence type="ECO:0000313" key="9">
    <source>
        <dbReference type="EMBL" id="KAJ8781078.1"/>
    </source>
</evidence>
<protein>
    <recommendedName>
        <fullName evidence="8">Sushi domain-containing protein</fullName>
    </recommendedName>
</protein>
<dbReference type="PROSITE" id="PS50923">
    <property type="entry name" value="SUSHI"/>
    <property type="match status" value="5"/>
</dbReference>
<evidence type="ECO:0000256" key="2">
    <source>
        <dbReference type="ARBA" id="ARBA00022729"/>
    </source>
</evidence>
<dbReference type="PANTHER" id="PTHR45656:SF4">
    <property type="entry name" value="PROTEIN CBR-CLEC-78"/>
    <property type="match status" value="1"/>
</dbReference>
<evidence type="ECO:0000256" key="5">
    <source>
        <dbReference type="ARBA" id="ARBA00023157"/>
    </source>
</evidence>
<keyword evidence="7" id="KW-0768">Sushi</keyword>
<dbReference type="PANTHER" id="PTHR45656">
    <property type="entry name" value="PROTEIN CBR-CLEC-78"/>
    <property type="match status" value="1"/>
</dbReference>
<dbReference type="Gene3D" id="2.10.70.10">
    <property type="entry name" value="Complement Module, domain 1"/>
    <property type="match status" value="5"/>
</dbReference>
<dbReference type="SUPFAM" id="SSF57535">
    <property type="entry name" value="Complement control module/SCR domain"/>
    <property type="match status" value="5"/>
</dbReference>
<evidence type="ECO:0000256" key="1">
    <source>
        <dbReference type="ARBA" id="ARBA00004370"/>
    </source>
</evidence>
<gene>
    <name evidence="9" type="ORF">J1605_001121</name>
</gene>
<dbReference type="SMART" id="SM00032">
    <property type="entry name" value="CCP"/>
    <property type="match status" value="5"/>
</dbReference>
<feature type="domain" description="Sushi" evidence="8">
    <location>
        <begin position="84"/>
        <end position="141"/>
    </location>
</feature>
<dbReference type="FunFam" id="2.10.70.10:FF:000011">
    <property type="entry name" value="CUB and sushi domain-containing protein 3 isoform A"/>
    <property type="match status" value="3"/>
</dbReference>
<dbReference type="Pfam" id="PF00084">
    <property type="entry name" value="Sushi"/>
    <property type="match status" value="5"/>
</dbReference>
<dbReference type="CDD" id="cd00033">
    <property type="entry name" value="CCP"/>
    <property type="match status" value="5"/>
</dbReference>
<feature type="domain" description="Sushi" evidence="8">
    <location>
        <begin position="142"/>
        <end position="200"/>
    </location>
</feature>
<keyword evidence="3" id="KW-0677">Repeat</keyword>
<feature type="domain" description="Sushi" evidence="8">
    <location>
        <begin position="201"/>
        <end position="260"/>
    </location>
</feature>
<comment type="caution">
    <text evidence="9">The sequence shown here is derived from an EMBL/GenBank/DDBJ whole genome shotgun (WGS) entry which is preliminary data.</text>
</comment>
<comment type="subcellular location">
    <subcellularLocation>
        <location evidence="1">Membrane</location>
    </subcellularLocation>
</comment>
<keyword evidence="2" id="KW-0732">Signal</keyword>